<evidence type="ECO:0000313" key="2">
    <source>
        <dbReference type="EMBL" id="MDP9824186.1"/>
    </source>
</evidence>
<comment type="caution">
    <text evidence="2">The sequence shown here is derived from an EMBL/GenBank/DDBJ whole genome shotgun (WGS) entry which is preliminary data.</text>
</comment>
<dbReference type="SUPFAM" id="SSF55486">
    <property type="entry name" value="Metalloproteases ('zincins'), catalytic domain"/>
    <property type="match status" value="1"/>
</dbReference>
<gene>
    <name evidence="2" type="ORF">J2S59_003995</name>
</gene>
<proteinExistence type="predicted"/>
<dbReference type="InterPro" id="IPR038555">
    <property type="entry name" value="Zincin_1_sf"/>
</dbReference>
<evidence type="ECO:0000313" key="3">
    <source>
        <dbReference type="Proteomes" id="UP001240447"/>
    </source>
</evidence>
<feature type="region of interest" description="Disordered" evidence="1">
    <location>
        <begin position="1"/>
        <end position="42"/>
    </location>
</feature>
<protein>
    <recommendedName>
        <fullName evidence="4">Zinicin-like metallopeptidase</fullName>
    </recommendedName>
</protein>
<accession>A0ABT9NUT2</accession>
<sequence>MPAPLPEPRRGSVRERRGRGPRGPAFLPGPLTPAGVPADRSRRERFDRIVGSVAAELEQRWGEHLGGAQFAVEETPWLPDDWASDVVPLAALAPATPTTPTRIVLFRRPLEHRADGPVDLAALVHAVLVEQIAELLGVPVEEIDPRYGDD</sequence>
<dbReference type="Proteomes" id="UP001240447">
    <property type="component" value="Unassembled WGS sequence"/>
</dbReference>
<name>A0ABT9NUT2_9ACTN</name>
<dbReference type="Gene3D" id="3.30.2010.20">
    <property type="match status" value="1"/>
</dbReference>
<dbReference type="Pfam" id="PF06262">
    <property type="entry name" value="Zincin_1"/>
    <property type="match status" value="1"/>
</dbReference>
<dbReference type="CDD" id="cd12954">
    <property type="entry name" value="MMP_TTHA0227_like_1"/>
    <property type="match status" value="1"/>
</dbReference>
<dbReference type="EMBL" id="JAUSQM010000001">
    <property type="protein sequence ID" value="MDP9824186.1"/>
    <property type="molecule type" value="Genomic_DNA"/>
</dbReference>
<evidence type="ECO:0008006" key="4">
    <source>
        <dbReference type="Google" id="ProtNLM"/>
    </source>
</evidence>
<evidence type="ECO:0000256" key="1">
    <source>
        <dbReference type="SAM" id="MobiDB-lite"/>
    </source>
</evidence>
<dbReference type="RefSeq" id="WP_181642410.1">
    <property type="nucleotide sequence ID" value="NZ_CCXJ01000626.1"/>
</dbReference>
<reference evidence="2 3" key="1">
    <citation type="submission" date="2023-07" db="EMBL/GenBank/DDBJ databases">
        <title>Sequencing the genomes of 1000 actinobacteria strains.</title>
        <authorList>
            <person name="Klenk H.-P."/>
        </authorList>
    </citation>
    <scope>NUCLEOTIDE SEQUENCE [LARGE SCALE GENOMIC DNA]</scope>
    <source>
        <strain evidence="2 3">GD13</strain>
    </source>
</reference>
<keyword evidence="3" id="KW-1185">Reference proteome</keyword>
<organism evidence="2 3">
    <name type="scientific">Nocardioides massiliensis</name>
    <dbReference type="NCBI Taxonomy" id="1325935"/>
    <lineage>
        <taxon>Bacteria</taxon>
        <taxon>Bacillati</taxon>
        <taxon>Actinomycetota</taxon>
        <taxon>Actinomycetes</taxon>
        <taxon>Propionibacteriales</taxon>
        <taxon>Nocardioidaceae</taxon>
        <taxon>Nocardioides</taxon>
    </lineage>
</organism>
<dbReference type="InterPro" id="IPR010428">
    <property type="entry name" value="Zincin_1"/>
</dbReference>